<dbReference type="AlphaFoldDB" id="A0A7S4ESQ9"/>
<gene>
    <name evidence="2" type="ORF">PCAR00345_LOCUS2082</name>
</gene>
<sequence length="114" mass="12343">MKLPHDCSGRLASAKQDGAEPSLVEDYVETAGPLGGQTRRVVHKPLARATVCAPAVRVKSSAHLEARLLKINIGHVMPPLCQQRSQCGRPTTDVQDTLRSRQPSIIPACRVKTL</sequence>
<organism evidence="2">
    <name type="scientific">Chrysotila carterae</name>
    <name type="common">Marine alga</name>
    <name type="synonym">Syracosphaera carterae</name>
    <dbReference type="NCBI Taxonomy" id="13221"/>
    <lineage>
        <taxon>Eukaryota</taxon>
        <taxon>Haptista</taxon>
        <taxon>Haptophyta</taxon>
        <taxon>Prymnesiophyceae</taxon>
        <taxon>Isochrysidales</taxon>
        <taxon>Isochrysidaceae</taxon>
        <taxon>Chrysotila</taxon>
    </lineage>
</organism>
<evidence type="ECO:0000256" key="1">
    <source>
        <dbReference type="SAM" id="MobiDB-lite"/>
    </source>
</evidence>
<feature type="region of interest" description="Disordered" evidence="1">
    <location>
        <begin position="1"/>
        <end position="22"/>
    </location>
</feature>
<reference evidence="2" key="1">
    <citation type="submission" date="2021-01" db="EMBL/GenBank/DDBJ databases">
        <authorList>
            <person name="Corre E."/>
            <person name="Pelletier E."/>
            <person name="Niang G."/>
            <person name="Scheremetjew M."/>
            <person name="Finn R."/>
            <person name="Kale V."/>
            <person name="Holt S."/>
            <person name="Cochrane G."/>
            <person name="Meng A."/>
            <person name="Brown T."/>
            <person name="Cohen L."/>
        </authorList>
    </citation>
    <scope>NUCLEOTIDE SEQUENCE</scope>
    <source>
        <strain evidence="2">CCMP645</strain>
    </source>
</reference>
<name>A0A7S4ESQ9_CHRCT</name>
<proteinExistence type="predicted"/>
<accession>A0A7S4ESQ9</accession>
<evidence type="ECO:0000313" key="2">
    <source>
        <dbReference type="EMBL" id="CAE0749499.1"/>
    </source>
</evidence>
<protein>
    <submittedName>
        <fullName evidence="2">Uncharacterized protein</fullName>
    </submittedName>
</protein>
<dbReference type="EMBL" id="HBIZ01003810">
    <property type="protein sequence ID" value="CAE0749499.1"/>
    <property type="molecule type" value="Transcribed_RNA"/>
</dbReference>